<proteinExistence type="predicted"/>
<sequence length="81" mass="9275">MRYPHTHHANTPRHATPRYARIPRISWKPGRFLGTPDPVNKTLLRVPARLTSPPPPSRSMVSETLVIANVNSKRFIRTLKN</sequence>
<name>A0A4S2KXM9_9HYME</name>
<protein>
    <submittedName>
        <fullName evidence="1">Uncharacterized protein</fullName>
    </submittedName>
</protein>
<comment type="caution">
    <text evidence="1">The sequence shown here is derived from an EMBL/GenBank/DDBJ whole genome shotgun (WGS) entry which is preliminary data.</text>
</comment>
<evidence type="ECO:0000313" key="1">
    <source>
        <dbReference type="EMBL" id="TGZ54436.1"/>
    </source>
</evidence>
<keyword evidence="2" id="KW-1185">Reference proteome</keyword>
<reference evidence="1 2" key="1">
    <citation type="journal article" date="2019" name="Philos. Trans. R. Soc. Lond., B, Biol. Sci.">
        <title>Ant behaviour and brain gene expression of defending hosts depend on the ecological success of the intruding social parasite.</title>
        <authorList>
            <person name="Kaur R."/>
            <person name="Stoldt M."/>
            <person name="Jongepier E."/>
            <person name="Feldmeyer B."/>
            <person name="Menzel F."/>
            <person name="Bornberg-Bauer E."/>
            <person name="Foitzik S."/>
        </authorList>
    </citation>
    <scope>NUCLEOTIDE SEQUENCE [LARGE SCALE GENOMIC DNA]</scope>
    <source>
        <tissue evidence="1">Whole body</tissue>
    </source>
</reference>
<organism evidence="1 2">
    <name type="scientific">Temnothorax longispinosus</name>
    <dbReference type="NCBI Taxonomy" id="300112"/>
    <lineage>
        <taxon>Eukaryota</taxon>
        <taxon>Metazoa</taxon>
        <taxon>Ecdysozoa</taxon>
        <taxon>Arthropoda</taxon>
        <taxon>Hexapoda</taxon>
        <taxon>Insecta</taxon>
        <taxon>Pterygota</taxon>
        <taxon>Neoptera</taxon>
        <taxon>Endopterygota</taxon>
        <taxon>Hymenoptera</taxon>
        <taxon>Apocrita</taxon>
        <taxon>Aculeata</taxon>
        <taxon>Formicoidea</taxon>
        <taxon>Formicidae</taxon>
        <taxon>Myrmicinae</taxon>
        <taxon>Temnothorax</taxon>
    </lineage>
</organism>
<dbReference type="EMBL" id="QBLH01000676">
    <property type="protein sequence ID" value="TGZ54436.1"/>
    <property type="molecule type" value="Genomic_DNA"/>
</dbReference>
<gene>
    <name evidence="1" type="ORF">DBV15_11083</name>
</gene>
<dbReference type="Proteomes" id="UP000310200">
    <property type="component" value="Unassembled WGS sequence"/>
</dbReference>
<evidence type="ECO:0000313" key="2">
    <source>
        <dbReference type="Proteomes" id="UP000310200"/>
    </source>
</evidence>
<accession>A0A4S2KXM9</accession>
<dbReference type="AlphaFoldDB" id="A0A4S2KXM9"/>